<dbReference type="InterPro" id="IPR033118">
    <property type="entry name" value="EXPERA"/>
</dbReference>
<reference evidence="10" key="1">
    <citation type="submission" date="2025-08" db="UniProtKB">
        <authorList>
            <consortium name="RefSeq"/>
        </authorList>
    </citation>
    <scope>IDENTIFICATION</scope>
    <source>
        <tissue evidence="10">Seedling</tissue>
    </source>
</reference>
<accession>A0ABM3IHM2</accession>
<feature type="transmembrane region" description="Helical" evidence="7">
    <location>
        <begin position="125"/>
        <end position="145"/>
    </location>
</feature>
<dbReference type="GeneID" id="112491236"/>
<feature type="transmembrane region" description="Helical" evidence="7">
    <location>
        <begin position="63"/>
        <end position="85"/>
    </location>
</feature>
<evidence type="ECO:0000256" key="4">
    <source>
        <dbReference type="ARBA" id="ARBA00022824"/>
    </source>
</evidence>
<dbReference type="PANTHER" id="PTHR31204:SF1">
    <property type="entry name" value="SIGMA INTRACELLULAR RECEPTOR 2"/>
    <property type="match status" value="1"/>
</dbReference>
<organism evidence="9 10">
    <name type="scientific">Ziziphus jujuba</name>
    <name type="common">Chinese jujube</name>
    <name type="synonym">Ziziphus sativa</name>
    <dbReference type="NCBI Taxonomy" id="326968"/>
    <lineage>
        <taxon>Eukaryota</taxon>
        <taxon>Viridiplantae</taxon>
        <taxon>Streptophyta</taxon>
        <taxon>Embryophyta</taxon>
        <taxon>Tracheophyta</taxon>
        <taxon>Spermatophyta</taxon>
        <taxon>Magnoliopsida</taxon>
        <taxon>eudicotyledons</taxon>
        <taxon>Gunneridae</taxon>
        <taxon>Pentapetalae</taxon>
        <taxon>rosids</taxon>
        <taxon>fabids</taxon>
        <taxon>Rosales</taxon>
        <taxon>Rhamnaceae</taxon>
        <taxon>Paliureae</taxon>
        <taxon>Ziziphus</taxon>
    </lineage>
</organism>
<keyword evidence="3 7" id="KW-0812">Transmembrane</keyword>
<comment type="similarity">
    <text evidence="2">Belongs to the TMEM97/sigma-2 receptor family.</text>
</comment>
<evidence type="ECO:0000259" key="8">
    <source>
        <dbReference type="PROSITE" id="PS51751"/>
    </source>
</evidence>
<comment type="subcellular location">
    <subcellularLocation>
        <location evidence="1">Endoplasmic reticulum membrane</location>
        <topology evidence="1">Multi-pass membrane protein</topology>
    </subcellularLocation>
</comment>
<protein>
    <submittedName>
        <fullName evidence="10">Uncharacterized protein LOC112491236</fullName>
    </submittedName>
</protein>
<evidence type="ECO:0000313" key="10">
    <source>
        <dbReference type="RefSeq" id="XP_048328629.1"/>
    </source>
</evidence>
<dbReference type="PIRSF" id="PIRSF031032">
    <property type="entry name" value="TMP_97_prd"/>
    <property type="match status" value="1"/>
</dbReference>
<dbReference type="Pfam" id="PF05241">
    <property type="entry name" value="EBP"/>
    <property type="match status" value="1"/>
</dbReference>
<keyword evidence="9" id="KW-1185">Reference proteome</keyword>
<evidence type="ECO:0000256" key="1">
    <source>
        <dbReference type="ARBA" id="ARBA00004477"/>
    </source>
</evidence>
<gene>
    <name evidence="10" type="primary">LOC112491236</name>
</gene>
<dbReference type="InterPro" id="IPR051987">
    <property type="entry name" value="Sigma-2_receptor-like"/>
</dbReference>
<dbReference type="RefSeq" id="XP_048328629.1">
    <property type="nucleotide sequence ID" value="XM_048472672.2"/>
</dbReference>
<evidence type="ECO:0000256" key="3">
    <source>
        <dbReference type="ARBA" id="ARBA00022692"/>
    </source>
</evidence>
<keyword evidence="4" id="KW-0256">Endoplasmic reticulum</keyword>
<proteinExistence type="inferred from homology"/>
<feature type="domain" description="EXPERA" evidence="8">
    <location>
        <begin position="8"/>
        <end position="140"/>
    </location>
</feature>
<name>A0ABM3IHM2_ZIZJJ</name>
<dbReference type="PANTHER" id="PTHR31204">
    <property type="entry name" value="SIGMA INTRACELLULAR RECEPTOR 2"/>
    <property type="match status" value="1"/>
</dbReference>
<evidence type="ECO:0000256" key="6">
    <source>
        <dbReference type="ARBA" id="ARBA00023136"/>
    </source>
</evidence>
<keyword evidence="6 7" id="KW-0472">Membrane</keyword>
<evidence type="ECO:0000256" key="7">
    <source>
        <dbReference type="PIRNR" id="PIRNR031032"/>
    </source>
</evidence>
<feature type="transmembrane region" description="Helical" evidence="7">
    <location>
        <begin position="7"/>
        <end position="26"/>
    </location>
</feature>
<sequence length="167" mass="18613">MGAAVKLIDAVLFVFFIVIALAAPLIDSQMFLPPTVFPDFLVDLKNWYATEYGDYLITQKPRFVVGIVWLELVFQWPLALLNLYGMLGAKSWFKTTCLMYGVSLISTMVPILSELVWSGKASDKLLMMYFPFMGSGVLATLRGLLPYSAKTTSADGNRPSLARKKRA</sequence>
<dbReference type="Proteomes" id="UP001652623">
    <property type="component" value="Chromosome 4"/>
</dbReference>
<evidence type="ECO:0000256" key="2">
    <source>
        <dbReference type="ARBA" id="ARBA00009096"/>
    </source>
</evidence>
<evidence type="ECO:0000313" key="9">
    <source>
        <dbReference type="Proteomes" id="UP001652623"/>
    </source>
</evidence>
<keyword evidence="5 7" id="KW-1133">Transmembrane helix</keyword>
<evidence type="ECO:0000256" key="5">
    <source>
        <dbReference type="ARBA" id="ARBA00022989"/>
    </source>
</evidence>
<dbReference type="InterPro" id="IPR016964">
    <property type="entry name" value="Sigma2_recept"/>
</dbReference>
<feature type="transmembrane region" description="Helical" evidence="7">
    <location>
        <begin position="97"/>
        <end position="119"/>
    </location>
</feature>
<dbReference type="PROSITE" id="PS51751">
    <property type="entry name" value="EXPERA"/>
    <property type="match status" value="1"/>
</dbReference>